<reference evidence="1 2" key="1">
    <citation type="submission" date="2018-06" db="EMBL/GenBank/DDBJ databases">
        <authorList>
            <consortium name="Pathogen Informatics"/>
            <person name="Doyle S."/>
        </authorList>
    </citation>
    <scope>NUCLEOTIDE SEQUENCE [LARGE SCALE GENOMIC DNA]</scope>
    <source>
        <strain evidence="1 2">NCTC10994</strain>
    </source>
</reference>
<organism evidence="1 2">
    <name type="scientific">Rhodococcus coprophilus</name>
    <dbReference type="NCBI Taxonomy" id="38310"/>
    <lineage>
        <taxon>Bacteria</taxon>
        <taxon>Bacillati</taxon>
        <taxon>Actinomycetota</taxon>
        <taxon>Actinomycetes</taxon>
        <taxon>Mycobacteriales</taxon>
        <taxon>Nocardiaceae</taxon>
        <taxon>Rhodococcus</taxon>
    </lineage>
</organism>
<keyword evidence="1" id="KW-0575">Peroxidase</keyword>
<evidence type="ECO:0000313" key="1">
    <source>
        <dbReference type="EMBL" id="SQI28750.1"/>
    </source>
</evidence>
<protein>
    <submittedName>
        <fullName evidence="1">Alkylhydroperoxidase</fullName>
    </submittedName>
</protein>
<dbReference type="SUPFAM" id="SSF69118">
    <property type="entry name" value="AhpD-like"/>
    <property type="match status" value="1"/>
</dbReference>
<dbReference type="InterPro" id="IPR029032">
    <property type="entry name" value="AhpD-like"/>
</dbReference>
<dbReference type="Gene3D" id="1.20.1290.10">
    <property type="entry name" value="AhpD-like"/>
    <property type="match status" value="1"/>
</dbReference>
<name>A0A2X4U7Q3_9NOCA</name>
<gene>
    <name evidence="1" type="primary">ahpD_1</name>
    <name evidence="1" type="ORF">NCTC10994_00501</name>
</gene>
<dbReference type="STRING" id="1219011.GCA_001895045_00221"/>
<dbReference type="KEGG" id="rcr:NCTC10994_00501"/>
<sequence length="94" mass="9996">MASSYTAPSAPVGYCLFGTTPLLTCNVWESQYFTPQERAALALAEQITRLSVPDSRAWDDGSLTSPQVSAVRGLAIVMNAWNRAAITSGHPVGP</sequence>
<dbReference type="Proteomes" id="UP000249091">
    <property type="component" value="Chromosome 1"/>
</dbReference>
<dbReference type="GO" id="GO:0004601">
    <property type="term" value="F:peroxidase activity"/>
    <property type="evidence" value="ECO:0007669"/>
    <property type="project" value="UniProtKB-KW"/>
</dbReference>
<keyword evidence="2" id="KW-1185">Reference proteome</keyword>
<evidence type="ECO:0000313" key="2">
    <source>
        <dbReference type="Proteomes" id="UP000249091"/>
    </source>
</evidence>
<keyword evidence="1" id="KW-0560">Oxidoreductase</keyword>
<proteinExistence type="predicted"/>
<dbReference type="EMBL" id="LS483468">
    <property type="protein sequence ID" value="SQI28750.1"/>
    <property type="molecule type" value="Genomic_DNA"/>
</dbReference>
<accession>A0A2X4U7Q3</accession>
<dbReference type="AlphaFoldDB" id="A0A2X4U7Q3"/>